<accession>A0AA38YRW0</accession>
<dbReference type="GO" id="GO:0046274">
    <property type="term" value="P:lignin catabolic process"/>
    <property type="evidence" value="ECO:0007669"/>
    <property type="project" value="UniProtKB-KW"/>
</dbReference>
<dbReference type="Pfam" id="PF00394">
    <property type="entry name" value="Cu-oxidase"/>
    <property type="match status" value="1"/>
</dbReference>
<dbReference type="GO" id="GO:0048046">
    <property type="term" value="C:apoplast"/>
    <property type="evidence" value="ECO:0007669"/>
    <property type="project" value="UniProtKB-SubCell"/>
</dbReference>
<dbReference type="GO" id="GO:0052716">
    <property type="term" value="F:hydroquinone:oxygen oxidoreductase activity"/>
    <property type="evidence" value="ECO:0007669"/>
    <property type="project" value="UniProtKB-EC"/>
</dbReference>
<dbReference type="Gene3D" id="2.60.40.420">
    <property type="entry name" value="Cupredoxins - blue copper proteins"/>
    <property type="match status" value="3"/>
</dbReference>
<comment type="subcellular location">
    <subcellularLocation>
        <location evidence="2 13">Secreted</location>
        <location evidence="2 13">Extracellular space</location>
        <location evidence="2 13">Apoplast</location>
    </subcellularLocation>
</comment>
<dbReference type="PANTHER" id="PTHR11709:SF261">
    <property type="entry name" value="LACCASE"/>
    <property type="match status" value="1"/>
</dbReference>
<dbReference type="PROSITE" id="PS00079">
    <property type="entry name" value="MULTICOPPER_OXIDASE1"/>
    <property type="match status" value="1"/>
</dbReference>
<evidence type="ECO:0000313" key="18">
    <source>
        <dbReference type="Proteomes" id="UP001168098"/>
    </source>
</evidence>
<keyword evidence="18" id="KW-1185">Reference proteome</keyword>
<dbReference type="GO" id="GO:0005507">
    <property type="term" value="F:copper ion binding"/>
    <property type="evidence" value="ECO:0007669"/>
    <property type="project" value="InterPro"/>
</dbReference>
<dbReference type="Pfam" id="PF07731">
    <property type="entry name" value="Cu-oxidase_2"/>
    <property type="match status" value="1"/>
</dbReference>
<dbReference type="InterPro" id="IPR002355">
    <property type="entry name" value="Cu_oxidase_Cu_BS"/>
</dbReference>
<sequence>MKSKEMMGLKKMRFLLEVLVPALLTGMLASMAEGRTHYYDFVLKETNFTRLCKSKSMMTVNDSFPGPVIRIHRGDLVYVNVHNQDDFGVTIHWHGVKQTRNPWSDGPDHITQCRIQPGTNFTYKVIFGEDQEGTLWWHAHSDWTRASVHGAIVILPAEGTTYPFPKPDGEHLVVIGSWFSGDLNKEFEEFFSNQTFESLLDDNAFTINGEPGDLVPCGRETTDRYLVDYGKTYLLRIVNAVVNVELFFAISEHNLTIVGTDGTYTKPKVISYIMIAPGQTMDVLITTNQSLGHYYMGARRFTTFSENVSFDNMTATAILQYRGNYTPPVVPSFPTNLPTFHDSESGLGFLPLLRSLATPEHPVNVPLNITTRMFITASINLINYTHEGTEISHLGGSLNNITFMDPSSSVLLAYYRHISGVYTTDFPDYPPSFYNFTGDMHTRPMSVVGTKVRVFNYNESVEIVFQGTNLQGQASDHPMHLHGYTFYVVGMGYGVFNNETDPKSFNLVDPSERNTITIPKNGWVALRFLANNPGVWLWHCHIDRHLIWGMDTTFIVKNGETPETSMLPPPAYMPSCAVQSPIRIEDFRDSVELVDEINVN</sequence>
<evidence type="ECO:0000256" key="8">
    <source>
        <dbReference type="ARBA" id="ARBA00022737"/>
    </source>
</evidence>
<dbReference type="InterPro" id="IPR033138">
    <property type="entry name" value="Cu_oxidase_CS"/>
</dbReference>
<evidence type="ECO:0000256" key="1">
    <source>
        <dbReference type="ARBA" id="ARBA00000349"/>
    </source>
</evidence>
<evidence type="ECO:0000256" key="5">
    <source>
        <dbReference type="ARBA" id="ARBA00022523"/>
    </source>
</evidence>
<organism evidence="17 18">
    <name type="scientific">Vitis rotundifolia</name>
    <name type="common">Muscadine grape</name>
    <dbReference type="NCBI Taxonomy" id="103349"/>
    <lineage>
        <taxon>Eukaryota</taxon>
        <taxon>Viridiplantae</taxon>
        <taxon>Streptophyta</taxon>
        <taxon>Embryophyta</taxon>
        <taxon>Tracheophyta</taxon>
        <taxon>Spermatophyta</taxon>
        <taxon>Magnoliopsida</taxon>
        <taxon>eudicotyledons</taxon>
        <taxon>Gunneridae</taxon>
        <taxon>Pentapetalae</taxon>
        <taxon>rosids</taxon>
        <taxon>Vitales</taxon>
        <taxon>Vitaceae</taxon>
        <taxon>Viteae</taxon>
        <taxon>Vitis</taxon>
    </lineage>
</organism>
<dbReference type="AlphaFoldDB" id="A0AA38YRW0"/>
<dbReference type="InterPro" id="IPR011707">
    <property type="entry name" value="Cu-oxidase-like_N"/>
</dbReference>
<dbReference type="InterPro" id="IPR017761">
    <property type="entry name" value="Laccase"/>
</dbReference>
<dbReference type="InterPro" id="IPR034289">
    <property type="entry name" value="CuRO_3_LCC"/>
</dbReference>
<dbReference type="InterPro" id="IPR008972">
    <property type="entry name" value="Cupredoxin"/>
</dbReference>
<reference evidence="17 18" key="1">
    <citation type="journal article" date="2023" name="BMC Biotechnol.">
        <title>Vitis rotundifolia cv Carlos genome sequencing.</title>
        <authorList>
            <person name="Huff M."/>
            <person name="Hulse-Kemp A."/>
            <person name="Scheffler B."/>
            <person name="Youngblood R."/>
            <person name="Simpson S."/>
            <person name="Babiker E."/>
            <person name="Staton M."/>
        </authorList>
    </citation>
    <scope>NUCLEOTIDE SEQUENCE [LARGE SCALE GENOMIC DNA]</scope>
    <source>
        <tissue evidence="17">Leaf</tissue>
    </source>
</reference>
<evidence type="ECO:0000256" key="9">
    <source>
        <dbReference type="ARBA" id="ARBA00023002"/>
    </source>
</evidence>
<keyword evidence="6 13" id="KW-0964">Secreted</keyword>
<dbReference type="PROSITE" id="PS00080">
    <property type="entry name" value="MULTICOPPER_OXIDASE2"/>
    <property type="match status" value="1"/>
</dbReference>
<evidence type="ECO:0000256" key="6">
    <source>
        <dbReference type="ARBA" id="ARBA00022525"/>
    </source>
</evidence>
<dbReference type="InterPro" id="IPR034285">
    <property type="entry name" value="CuRO_2_LCC"/>
</dbReference>
<keyword evidence="13" id="KW-0732">Signal</keyword>
<evidence type="ECO:0000259" key="15">
    <source>
        <dbReference type="Pfam" id="PF07731"/>
    </source>
</evidence>
<keyword evidence="8 13" id="KW-0677">Repeat</keyword>
<dbReference type="InterPro" id="IPR045087">
    <property type="entry name" value="Cu-oxidase_fam"/>
</dbReference>
<keyword evidence="7 13" id="KW-0479">Metal-binding</keyword>
<dbReference type="InterPro" id="IPR011706">
    <property type="entry name" value="Cu-oxidase_C"/>
</dbReference>
<evidence type="ECO:0000256" key="2">
    <source>
        <dbReference type="ARBA" id="ARBA00004271"/>
    </source>
</evidence>
<feature type="signal peptide" evidence="13">
    <location>
        <begin position="1"/>
        <end position="34"/>
    </location>
</feature>
<dbReference type="EMBL" id="JARBHA010000018">
    <property type="protein sequence ID" value="KAJ9675407.1"/>
    <property type="molecule type" value="Genomic_DNA"/>
</dbReference>
<dbReference type="Pfam" id="PF07732">
    <property type="entry name" value="Cu-oxidase_3"/>
    <property type="match status" value="1"/>
</dbReference>
<keyword evidence="11" id="KW-0325">Glycoprotein</keyword>
<keyword evidence="12 13" id="KW-0439">Lignin degradation</keyword>
<dbReference type="CDD" id="cd13897">
    <property type="entry name" value="CuRO_3_LCC_plant"/>
    <property type="match status" value="1"/>
</dbReference>
<dbReference type="NCBIfam" id="TIGR03389">
    <property type="entry name" value="laccase"/>
    <property type="match status" value="1"/>
</dbReference>
<feature type="domain" description="Plastocyanin-like" evidence="14">
    <location>
        <begin position="171"/>
        <end position="324"/>
    </location>
</feature>
<evidence type="ECO:0000259" key="14">
    <source>
        <dbReference type="Pfam" id="PF00394"/>
    </source>
</evidence>
<dbReference type="CDD" id="cd13875">
    <property type="entry name" value="CuRO_2_LCC_plant"/>
    <property type="match status" value="1"/>
</dbReference>
<dbReference type="SUPFAM" id="SSF49503">
    <property type="entry name" value="Cupredoxins"/>
    <property type="match status" value="3"/>
</dbReference>
<proteinExistence type="inferred from homology"/>
<dbReference type="InterPro" id="IPR034288">
    <property type="entry name" value="CuRO_1_LCC"/>
</dbReference>
<evidence type="ECO:0000256" key="7">
    <source>
        <dbReference type="ARBA" id="ARBA00022723"/>
    </source>
</evidence>
<dbReference type="Proteomes" id="UP001168098">
    <property type="component" value="Unassembled WGS sequence"/>
</dbReference>
<dbReference type="EC" id="1.10.3.2" evidence="4 13"/>
<gene>
    <name evidence="17" type="ORF">PVL29_024363</name>
</gene>
<evidence type="ECO:0000259" key="16">
    <source>
        <dbReference type="Pfam" id="PF07732"/>
    </source>
</evidence>
<evidence type="ECO:0000256" key="10">
    <source>
        <dbReference type="ARBA" id="ARBA00023008"/>
    </source>
</evidence>
<evidence type="ECO:0000256" key="12">
    <source>
        <dbReference type="ARBA" id="ARBA00023185"/>
    </source>
</evidence>
<evidence type="ECO:0000313" key="17">
    <source>
        <dbReference type="EMBL" id="KAJ9675407.1"/>
    </source>
</evidence>
<comment type="function">
    <text evidence="13">Lignin degradation and detoxification of lignin-derived products.</text>
</comment>
<protein>
    <recommendedName>
        <fullName evidence="4 13">Laccase</fullName>
        <ecNumber evidence="4 13">1.10.3.2</ecNumber>
    </recommendedName>
    <alternativeName>
        <fullName evidence="13">Benzenediol:oxygen oxidoreductase</fullName>
    </alternativeName>
    <alternativeName>
        <fullName evidence="13">Diphenol oxidase</fullName>
    </alternativeName>
    <alternativeName>
        <fullName evidence="13">Urishiol oxidase</fullName>
    </alternativeName>
</protein>
<feature type="chain" id="PRO_5041481940" description="Laccase" evidence="13">
    <location>
        <begin position="35"/>
        <end position="600"/>
    </location>
</feature>
<name>A0AA38YRW0_VITRO</name>
<evidence type="ECO:0000256" key="11">
    <source>
        <dbReference type="ARBA" id="ARBA00023180"/>
    </source>
</evidence>
<comment type="similarity">
    <text evidence="3 13">Belongs to the multicopper oxidase family.</text>
</comment>
<evidence type="ECO:0000256" key="13">
    <source>
        <dbReference type="RuleBase" id="RU361119"/>
    </source>
</evidence>
<feature type="domain" description="Plastocyanin-like" evidence="16">
    <location>
        <begin position="44"/>
        <end position="157"/>
    </location>
</feature>
<evidence type="ECO:0000256" key="4">
    <source>
        <dbReference type="ARBA" id="ARBA00012297"/>
    </source>
</evidence>
<dbReference type="CDD" id="cd13849">
    <property type="entry name" value="CuRO_1_LCC_plant"/>
    <property type="match status" value="1"/>
</dbReference>
<comment type="catalytic activity">
    <reaction evidence="1 13">
        <text>4 hydroquinone + O2 = 4 benzosemiquinone + 2 H2O</text>
        <dbReference type="Rhea" id="RHEA:11276"/>
        <dbReference type="ChEBI" id="CHEBI:15377"/>
        <dbReference type="ChEBI" id="CHEBI:15379"/>
        <dbReference type="ChEBI" id="CHEBI:17594"/>
        <dbReference type="ChEBI" id="CHEBI:17977"/>
        <dbReference type="EC" id="1.10.3.2"/>
    </reaction>
</comment>
<keyword evidence="10 13" id="KW-0186">Copper</keyword>
<keyword evidence="9 13" id="KW-0560">Oxidoreductase</keyword>
<evidence type="ECO:0000256" key="3">
    <source>
        <dbReference type="ARBA" id="ARBA00010609"/>
    </source>
</evidence>
<dbReference type="InterPro" id="IPR001117">
    <property type="entry name" value="Cu-oxidase_2nd"/>
</dbReference>
<comment type="caution">
    <text evidence="17">The sequence shown here is derived from an EMBL/GenBank/DDBJ whole genome shotgun (WGS) entry which is preliminary data.</text>
</comment>
<keyword evidence="5 13" id="KW-0052">Apoplast</keyword>
<dbReference type="PANTHER" id="PTHR11709">
    <property type="entry name" value="MULTI-COPPER OXIDASE"/>
    <property type="match status" value="1"/>
</dbReference>
<comment type="cofactor">
    <cofactor evidence="13">
        <name>Cu cation</name>
        <dbReference type="ChEBI" id="CHEBI:23378"/>
    </cofactor>
    <text evidence="13">Binds 4 Cu cations per monomer.</text>
</comment>
<feature type="domain" description="Plastocyanin-like" evidence="15">
    <location>
        <begin position="426"/>
        <end position="559"/>
    </location>
</feature>